<feature type="transmembrane region" description="Helical" evidence="6">
    <location>
        <begin position="209"/>
        <end position="230"/>
    </location>
</feature>
<keyword evidence="2 6" id="KW-0812">Transmembrane</keyword>
<evidence type="ECO:0000256" key="1">
    <source>
        <dbReference type="ARBA" id="ARBA00004141"/>
    </source>
</evidence>
<evidence type="ECO:0000313" key="8">
    <source>
        <dbReference type="Proteomes" id="UP001500831"/>
    </source>
</evidence>
<sequence length="246" mass="26799">MSVNPEDSPRDSSNDNQTRHFGEPSPGQTQPGQSYGYGYGEPAQGYGQPPGQGHTQPSQGYQGYQGYGQADQGYQGYGQPDQGYQGYGQPDQGYGTYPPYDAGGQGGQQSGYSQPGQYGQPVSYGYGYGYQAPPGTYGPRPGSDDTTMAMLAHLLGLLTWFVGPLVVYLAKKDDSPYVRDQAAEALNFQLTLMIAYFVSWVLAFVLIGFLLMFVIWLGSIIVMIMAAVAANRGDRYRYPMNIRFVS</sequence>
<comment type="caution">
    <text evidence="7">The sequence shown here is derived from an EMBL/GenBank/DDBJ whole genome shotgun (WGS) entry which is preliminary data.</text>
</comment>
<name>A0ABN3VSC1_9ACTN</name>
<accession>A0ABN3VSC1</accession>
<evidence type="ECO:0000256" key="4">
    <source>
        <dbReference type="ARBA" id="ARBA00023136"/>
    </source>
</evidence>
<dbReference type="InterPro" id="IPR019109">
    <property type="entry name" value="MamF_MmsF"/>
</dbReference>
<dbReference type="Proteomes" id="UP001500831">
    <property type="component" value="Unassembled WGS sequence"/>
</dbReference>
<feature type="compositionally biased region" description="Low complexity" evidence="5">
    <location>
        <begin position="40"/>
        <end position="101"/>
    </location>
</feature>
<evidence type="ECO:0000256" key="6">
    <source>
        <dbReference type="SAM" id="Phobius"/>
    </source>
</evidence>
<evidence type="ECO:0000256" key="2">
    <source>
        <dbReference type="ARBA" id="ARBA00022692"/>
    </source>
</evidence>
<evidence type="ECO:0000256" key="3">
    <source>
        <dbReference type="ARBA" id="ARBA00022989"/>
    </source>
</evidence>
<protein>
    <recommendedName>
        <fullName evidence="9">DUF4870 domain-containing protein</fullName>
    </recommendedName>
</protein>
<dbReference type="Pfam" id="PF09685">
    <property type="entry name" value="MamF_MmsF"/>
    <property type="match status" value="1"/>
</dbReference>
<feature type="region of interest" description="Disordered" evidence="5">
    <location>
        <begin position="1"/>
        <end position="114"/>
    </location>
</feature>
<keyword evidence="4 6" id="KW-0472">Membrane</keyword>
<keyword evidence="3 6" id="KW-1133">Transmembrane helix</keyword>
<feature type="compositionally biased region" description="Basic and acidic residues" evidence="5">
    <location>
        <begin position="7"/>
        <end position="22"/>
    </location>
</feature>
<dbReference type="EMBL" id="BAAAVI010000006">
    <property type="protein sequence ID" value="GAA2854464.1"/>
    <property type="molecule type" value="Genomic_DNA"/>
</dbReference>
<reference evidence="7 8" key="1">
    <citation type="journal article" date="2019" name="Int. J. Syst. Evol. Microbiol.">
        <title>The Global Catalogue of Microorganisms (GCM) 10K type strain sequencing project: providing services to taxonomists for standard genome sequencing and annotation.</title>
        <authorList>
            <consortium name="The Broad Institute Genomics Platform"/>
            <consortium name="The Broad Institute Genome Sequencing Center for Infectious Disease"/>
            <person name="Wu L."/>
            <person name="Ma J."/>
        </authorList>
    </citation>
    <scope>NUCLEOTIDE SEQUENCE [LARGE SCALE GENOMIC DNA]</scope>
    <source>
        <strain evidence="7 8">JCM 6242</strain>
    </source>
</reference>
<keyword evidence="8" id="KW-1185">Reference proteome</keyword>
<organism evidence="7 8">
    <name type="scientific">Streptosporangium fragile</name>
    <dbReference type="NCBI Taxonomy" id="46186"/>
    <lineage>
        <taxon>Bacteria</taxon>
        <taxon>Bacillati</taxon>
        <taxon>Actinomycetota</taxon>
        <taxon>Actinomycetes</taxon>
        <taxon>Streptosporangiales</taxon>
        <taxon>Streptosporangiaceae</taxon>
        <taxon>Streptosporangium</taxon>
    </lineage>
</organism>
<feature type="transmembrane region" description="Helical" evidence="6">
    <location>
        <begin position="150"/>
        <end position="170"/>
    </location>
</feature>
<gene>
    <name evidence="7" type="ORF">GCM10010517_12490</name>
</gene>
<evidence type="ECO:0008006" key="9">
    <source>
        <dbReference type="Google" id="ProtNLM"/>
    </source>
</evidence>
<feature type="transmembrane region" description="Helical" evidence="6">
    <location>
        <begin position="182"/>
        <end position="203"/>
    </location>
</feature>
<evidence type="ECO:0000313" key="7">
    <source>
        <dbReference type="EMBL" id="GAA2854464.1"/>
    </source>
</evidence>
<dbReference type="RefSeq" id="WP_344968717.1">
    <property type="nucleotide sequence ID" value="NZ_BAAAVI010000006.1"/>
</dbReference>
<proteinExistence type="predicted"/>
<comment type="subcellular location">
    <subcellularLocation>
        <location evidence="1">Membrane</location>
        <topology evidence="1">Multi-pass membrane protein</topology>
    </subcellularLocation>
</comment>
<evidence type="ECO:0000256" key="5">
    <source>
        <dbReference type="SAM" id="MobiDB-lite"/>
    </source>
</evidence>